<keyword evidence="2" id="KW-1185">Reference proteome</keyword>
<reference evidence="1 2" key="2">
    <citation type="submission" date="2018-11" db="EMBL/GenBank/DDBJ databases">
        <authorList>
            <consortium name="Pathogen Informatics"/>
        </authorList>
    </citation>
    <scope>NUCLEOTIDE SEQUENCE [LARGE SCALE GENOMIC DNA]</scope>
    <source>
        <strain evidence="1 2">MHpl1</strain>
    </source>
</reference>
<evidence type="ECO:0000313" key="3">
    <source>
        <dbReference type="WBParaSite" id="HPLM_0001200301-mRNA-1"/>
    </source>
</evidence>
<accession>A0A0N4WLH8</accession>
<protein>
    <submittedName>
        <fullName evidence="1 3">Uncharacterized protein</fullName>
    </submittedName>
</protein>
<reference evidence="3" key="1">
    <citation type="submission" date="2017-02" db="UniProtKB">
        <authorList>
            <consortium name="WormBaseParasite"/>
        </authorList>
    </citation>
    <scope>IDENTIFICATION</scope>
</reference>
<name>A0A0N4WLH8_HAEPC</name>
<proteinExistence type="predicted"/>
<evidence type="ECO:0000313" key="1">
    <source>
        <dbReference type="EMBL" id="VDO44414.1"/>
    </source>
</evidence>
<dbReference type="WBParaSite" id="HPLM_0001200301-mRNA-1">
    <property type="protein sequence ID" value="HPLM_0001200301-mRNA-1"/>
    <property type="gene ID" value="HPLM_0001200301"/>
</dbReference>
<sequence length="69" mass="7236">MLLALSTLSTPFSVVDQGKVGWVGFVLAGVGNIEELELGATVDVDSTGEIEVVGNEELLCALEEVDVEE</sequence>
<dbReference type="AlphaFoldDB" id="A0A0N4WLH8"/>
<organism evidence="3">
    <name type="scientific">Haemonchus placei</name>
    <name type="common">Barber's pole worm</name>
    <dbReference type="NCBI Taxonomy" id="6290"/>
    <lineage>
        <taxon>Eukaryota</taxon>
        <taxon>Metazoa</taxon>
        <taxon>Ecdysozoa</taxon>
        <taxon>Nematoda</taxon>
        <taxon>Chromadorea</taxon>
        <taxon>Rhabditida</taxon>
        <taxon>Rhabditina</taxon>
        <taxon>Rhabditomorpha</taxon>
        <taxon>Strongyloidea</taxon>
        <taxon>Trichostrongylidae</taxon>
        <taxon>Haemonchus</taxon>
    </lineage>
</organism>
<gene>
    <name evidence="1" type="ORF">HPLM_LOCUS11995</name>
</gene>
<evidence type="ECO:0000313" key="2">
    <source>
        <dbReference type="Proteomes" id="UP000268014"/>
    </source>
</evidence>
<dbReference type="EMBL" id="UZAF01017727">
    <property type="protein sequence ID" value="VDO44414.1"/>
    <property type="molecule type" value="Genomic_DNA"/>
</dbReference>
<dbReference type="Proteomes" id="UP000268014">
    <property type="component" value="Unassembled WGS sequence"/>
</dbReference>